<dbReference type="SUPFAM" id="SSF51230">
    <property type="entry name" value="Single hybrid motif"/>
    <property type="match status" value="1"/>
</dbReference>
<dbReference type="PROSITE" id="PS50968">
    <property type="entry name" value="BIOTINYL_LIPOYL"/>
    <property type="match status" value="1"/>
</dbReference>
<dbReference type="OrthoDB" id="163546at2"/>
<evidence type="ECO:0000313" key="4">
    <source>
        <dbReference type="Proteomes" id="UP000198661"/>
    </source>
</evidence>
<dbReference type="PANTHER" id="PTHR45266:SF3">
    <property type="entry name" value="OXALOACETATE DECARBOXYLASE ALPHA CHAIN"/>
    <property type="match status" value="1"/>
</dbReference>
<evidence type="ECO:0000259" key="2">
    <source>
        <dbReference type="PROSITE" id="PS50968"/>
    </source>
</evidence>
<sequence>MKKIEANMAGTVLQVLVQPGDRVEAGQDVAVLESMKMEVPIQAESSGTVSAVKVETGSFVNEGDVLIELED</sequence>
<dbReference type="AlphaFoldDB" id="A0A1I2T235"/>
<name>A0A1I2T235_9BACL</name>
<organism evidence="3 4">
    <name type="scientific">Planifilum fulgidum</name>
    <dbReference type="NCBI Taxonomy" id="201973"/>
    <lineage>
        <taxon>Bacteria</taxon>
        <taxon>Bacillati</taxon>
        <taxon>Bacillota</taxon>
        <taxon>Bacilli</taxon>
        <taxon>Bacillales</taxon>
        <taxon>Thermoactinomycetaceae</taxon>
        <taxon>Planifilum</taxon>
    </lineage>
</organism>
<protein>
    <submittedName>
        <fullName evidence="3">Acetyl-CoA carboxylase biotin carboxyl carrier protein</fullName>
    </submittedName>
</protein>
<feature type="domain" description="Lipoyl-binding" evidence="2">
    <location>
        <begin position="1"/>
        <end position="70"/>
    </location>
</feature>
<proteinExistence type="predicted"/>
<keyword evidence="4" id="KW-1185">Reference proteome</keyword>
<dbReference type="EMBL" id="FOOK01000049">
    <property type="protein sequence ID" value="SFG56466.1"/>
    <property type="molecule type" value="Genomic_DNA"/>
</dbReference>
<dbReference type="Pfam" id="PF00364">
    <property type="entry name" value="Biotin_lipoyl"/>
    <property type="match status" value="1"/>
</dbReference>
<keyword evidence="1" id="KW-0092">Biotin</keyword>
<dbReference type="PANTHER" id="PTHR45266">
    <property type="entry name" value="OXALOACETATE DECARBOXYLASE ALPHA CHAIN"/>
    <property type="match status" value="1"/>
</dbReference>
<gene>
    <name evidence="3" type="ORF">SAMN04488025_1497</name>
</gene>
<accession>A0A1I2T235</accession>
<dbReference type="CDD" id="cd06850">
    <property type="entry name" value="biotinyl_domain"/>
    <property type="match status" value="1"/>
</dbReference>
<dbReference type="InterPro" id="IPR011053">
    <property type="entry name" value="Single_hybrid_motif"/>
</dbReference>
<dbReference type="InterPro" id="IPR000089">
    <property type="entry name" value="Biotin_lipoyl"/>
</dbReference>
<dbReference type="FunFam" id="2.40.50.100:FF:000003">
    <property type="entry name" value="Acetyl-CoA carboxylase biotin carboxyl carrier protein"/>
    <property type="match status" value="1"/>
</dbReference>
<reference evidence="3 4" key="1">
    <citation type="submission" date="2016-10" db="EMBL/GenBank/DDBJ databases">
        <authorList>
            <person name="de Groot N.N."/>
        </authorList>
    </citation>
    <scope>NUCLEOTIDE SEQUENCE [LARGE SCALE GENOMIC DNA]</scope>
    <source>
        <strain evidence="3 4">DSM 44945</strain>
    </source>
</reference>
<dbReference type="Gene3D" id="2.40.50.100">
    <property type="match status" value="1"/>
</dbReference>
<dbReference type="STRING" id="201973.SAMN04488025_1497"/>
<dbReference type="NCBIfam" id="NF004547">
    <property type="entry name" value="PRK05889.1"/>
    <property type="match status" value="1"/>
</dbReference>
<evidence type="ECO:0000256" key="1">
    <source>
        <dbReference type="ARBA" id="ARBA00023267"/>
    </source>
</evidence>
<dbReference type="InterPro" id="IPR050709">
    <property type="entry name" value="Biotin_Carboxyl_Carrier/Decarb"/>
</dbReference>
<dbReference type="Proteomes" id="UP000198661">
    <property type="component" value="Unassembled WGS sequence"/>
</dbReference>
<dbReference type="RefSeq" id="WP_092041657.1">
    <property type="nucleotide sequence ID" value="NZ_FOOK01000049.1"/>
</dbReference>
<evidence type="ECO:0000313" key="3">
    <source>
        <dbReference type="EMBL" id="SFG56466.1"/>
    </source>
</evidence>
<dbReference type="NCBIfam" id="NF006079">
    <property type="entry name" value="PRK08225.1"/>
    <property type="match status" value="1"/>
</dbReference>